<dbReference type="GO" id="GO:0009279">
    <property type="term" value="C:cell outer membrane"/>
    <property type="evidence" value="ECO:0007669"/>
    <property type="project" value="UniProtKB-SubCell"/>
</dbReference>
<organism evidence="8">
    <name type="scientific">bioreactor metagenome</name>
    <dbReference type="NCBI Taxonomy" id="1076179"/>
    <lineage>
        <taxon>unclassified sequences</taxon>
        <taxon>metagenomes</taxon>
        <taxon>ecological metagenomes</taxon>
    </lineage>
</organism>
<evidence type="ECO:0000313" key="8">
    <source>
        <dbReference type="EMBL" id="MPM43799.1"/>
    </source>
</evidence>
<keyword evidence="6" id="KW-0998">Cell outer membrane</keyword>
<evidence type="ECO:0000256" key="7">
    <source>
        <dbReference type="SAM" id="Coils"/>
    </source>
</evidence>
<sequence>MAQAQQYTLEECINIALQNNRNIKQQELSKAQRQIAYSQARNDLLPSVNASAGQNFVFGRSIGLDNTYQNTNSSQSSFGVGADITLFDGLRMKHNIDAKRADLSAAEADLEKFKDEIEMSVATAFLQVLLQKELLQIASEQIQLTDSNMNRRKELIKSGKMAHGEIYELEAQRAREEQNRVQAESNLKLALLDLAQIMELEDFSDFNVSAPSVESILSEGVLLSTSDIFQTALLTRPEIKAAEYRLQSSEKEVLMAKSQLYPSLSFGANFGTGYYNMSGRSNDPFHTQIRNNMSNSLGFSLRIPIFNKFQTKNSIRTAELAAENNRLEIDKVKIDLRKRIEQAYHNALGAQSKWKATQKSEISGQEAFRFAQEKFDNGRANSYELFQAKSNLTQTLSDQAQAKYEYAFRLKILELLKK</sequence>
<dbReference type="EMBL" id="VSSQ01010238">
    <property type="protein sequence ID" value="MPM43799.1"/>
    <property type="molecule type" value="Genomic_DNA"/>
</dbReference>
<evidence type="ECO:0000256" key="6">
    <source>
        <dbReference type="ARBA" id="ARBA00023237"/>
    </source>
</evidence>
<feature type="coiled-coil region" evidence="7">
    <location>
        <begin position="96"/>
        <end position="123"/>
    </location>
</feature>
<dbReference type="AlphaFoldDB" id="A0A644ZS26"/>
<keyword evidence="3" id="KW-1134">Transmembrane beta strand</keyword>
<dbReference type="PANTHER" id="PTHR30026:SF20">
    <property type="entry name" value="OUTER MEMBRANE PROTEIN TOLC"/>
    <property type="match status" value="1"/>
</dbReference>
<evidence type="ECO:0000256" key="1">
    <source>
        <dbReference type="ARBA" id="ARBA00004442"/>
    </source>
</evidence>
<dbReference type="GO" id="GO:0015562">
    <property type="term" value="F:efflux transmembrane transporter activity"/>
    <property type="evidence" value="ECO:0007669"/>
    <property type="project" value="InterPro"/>
</dbReference>
<gene>
    <name evidence="8" type="primary">tdeA</name>
    <name evidence="8" type="ORF">SDC9_90476</name>
</gene>
<reference evidence="8" key="1">
    <citation type="submission" date="2019-08" db="EMBL/GenBank/DDBJ databases">
        <authorList>
            <person name="Kucharzyk K."/>
            <person name="Murdoch R.W."/>
            <person name="Higgins S."/>
            <person name="Loffler F."/>
        </authorList>
    </citation>
    <scope>NUCLEOTIDE SEQUENCE</scope>
</reference>
<dbReference type="Pfam" id="PF02321">
    <property type="entry name" value="OEP"/>
    <property type="match status" value="2"/>
</dbReference>
<comment type="subcellular location">
    <subcellularLocation>
        <location evidence="1">Cell outer membrane</location>
    </subcellularLocation>
</comment>
<protein>
    <submittedName>
        <fullName evidence="8">Toxin and drug export protein A</fullName>
    </submittedName>
</protein>
<dbReference type="GO" id="GO:0015288">
    <property type="term" value="F:porin activity"/>
    <property type="evidence" value="ECO:0007669"/>
    <property type="project" value="TreeGrafter"/>
</dbReference>
<evidence type="ECO:0000256" key="2">
    <source>
        <dbReference type="ARBA" id="ARBA00022448"/>
    </source>
</evidence>
<name>A0A644ZS26_9ZZZZ</name>
<dbReference type="Gene3D" id="1.20.1600.10">
    <property type="entry name" value="Outer membrane efflux proteins (OEP)"/>
    <property type="match status" value="1"/>
</dbReference>
<comment type="caution">
    <text evidence="8">The sequence shown here is derived from an EMBL/GenBank/DDBJ whole genome shotgun (WGS) entry which is preliminary data.</text>
</comment>
<dbReference type="SUPFAM" id="SSF56954">
    <property type="entry name" value="Outer membrane efflux proteins (OEP)"/>
    <property type="match status" value="1"/>
</dbReference>
<proteinExistence type="predicted"/>
<dbReference type="InterPro" id="IPR051906">
    <property type="entry name" value="TolC-like"/>
</dbReference>
<accession>A0A644ZS26</accession>
<dbReference type="GO" id="GO:1990281">
    <property type="term" value="C:efflux pump complex"/>
    <property type="evidence" value="ECO:0007669"/>
    <property type="project" value="TreeGrafter"/>
</dbReference>
<dbReference type="InterPro" id="IPR003423">
    <property type="entry name" value="OMP_efflux"/>
</dbReference>
<keyword evidence="7" id="KW-0175">Coiled coil</keyword>
<evidence type="ECO:0000256" key="3">
    <source>
        <dbReference type="ARBA" id="ARBA00022452"/>
    </source>
</evidence>
<evidence type="ECO:0000256" key="4">
    <source>
        <dbReference type="ARBA" id="ARBA00022692"/>
    </source>
</evidence>
<dbReference type="PANTHER" id="PTHR30026">
    <property type="entry name" value="OUTER MEMBRANE PROTEIN TOLC"/>
    <property type="match status" value="1"/>
</dbReference>
<keyword evidence="4" id="KW-0812">Transmembrane</keyword>
<keyword evidence="5" id="KW-0472">Membrane</keyword>
<keyword evidence="2" id="KW-0813">Transport</keyword>
<evidence type="ECO:0000256" key="5">
    <source>
        <dbReference type="ARBA" id="ARBA00023136"/>
    </source>
</evidence>